<accession>A0A1H7P062</accession>
<keyword evidence="2" id="KW-1185">Reference proteome</keyword>
<dbReference type="Proteomes" id="UP000199120">
    <property type="component" value="Unassembled WGS sequence"/>
</dbReference>
<reference evidence="2" key="1">
    <citation type="submission" date="2016-10" db="EMBL/GenBank/DDBJ databases">
        <authorList>
            <person name="Varghese N."/>
            <person name="Submissions S."/>
        </authorList>
    </citation>
    <scope>NUCLEOTIDE SEQUENCE [LARGE SCALE GENOMIC DNA]</scope>
    <source>
        <strain evidence="2">LMG 26416</strain>
    </source>
</reference>
<proteinExistence type="predicted"/>
<dbReference type="RefSeq" id="WP_090550753.1">
    <property type="nucleotide sequence ID" value="NZ_FNSR01000002.1"/>
</dbReference>
<dbReference type="AlphaFoldDB" id="A0A1H7P062"/>
<dbReference type="OrthoDB" id="9102511at2"/>
<sequence>MESIALQFLLDTVPSNFHSDTNVFVAGCFICLAWPQIEISGGELKVVVNCPRDKGEFARDDTPLIPFLKSFPDVCLSIVEAHPALRQSFLEYCGSVSR</sequence>
<gene>
    <name evidence="1" type="ORF">SAMN05192542_106163</name>
</gene>
<organism evidence="1 2">
    <name type="scientific">Paraburkholderia caballeronis</name>
    <dbReference type="NCBI Taxonomy" id="416943"/>
    <lineage>
        <taxon>Bacteria</taxon>
        <taxon>Pseudomonadati</taxon>
        <taxon>Pseudomonadota</taxon>
        <taxon>Betaproteobacteria</taxon>
        <taxon>Burkholderiales</taxon>
        <taxon>Burkholderiaceae</taxon>
        <taxon>Paraburkholderia</taxon>
    </lineage>
</organism>
<name>A0A1H7P062_9BURK</name>
<dbReference type="EMBL" id="FOAJ01000006">
    <property type="protein sequence ID" value="SEL29026.1"/>
    <property type="molecule type" value="Genomic_DNA"/>
</dbReference>
<evidence type="ECO:0000313" key="1">
    <source>
        <dbReference type="EMBL" id="SEL29026.1"/>
    </source>
</evidence>
<evidence type="ECO:0000313" key="2">
    <source>
        <dbReference type="Proteomes" id="UP000199120"/>
    </source>
</evidence>
<protein>
    <submittedName>
        <fullName evidence="1">Uncharacterized protein</fullName>
    </submittedName>
</protein>